<reference evidence="1" key="1">
    <citation type="submission" date="2020-11" db="EMBL/GenBank/DDBJ databases">
        <authorList>
            <consortium name="DOE Joint Genome Institute"/>
            <person name="Ahrendt S."/>
            <person name="Riley R."/>
            <person name="Andreopoulos W."/>
            <person name="Labutti K."/>
            <person name="Pangilinan J."/>
            <person name="Ruiz-Duenas F.J."/>
            <person name="Barrasa J.M."/>
            <person name="Sanchez-Garcia M."/>
            <person name="Camarero S."/>
            <person name="Miyauchi S."/>
            <person name="Serrano A."/>
            <person name="Linde D."/>
            <person name="Babiker R."/>
            <person name="Drula E."/>
            <person name="Ayuso-Fernandez I."/>
            <person name="Pacheco R."/>
            <person name="Padilla G."/>
            <person name="Ferreira P."/>
            <person name="Barriuso J."/>
            <person name="Kellner H."/>
            <person name="Castanera R."/>
            <person name="Alfaro M."/>
            <person name="Ramirez L."/>
            <person name="Pisabarro A.G."/>
            <person name="Kuo A."/>
            <person name="Tritt A."/>
            <person name="Lipzen A."/>
            <person name="He G."/>
            <person name="Yan M."/>
            <person name="Ng V."/>
            <person name="Cullen D."/>
            <person name="Martin F."/>
            <person name="Rosso M.-N."/>
            <person name="Henrissat B."/>
            <person name="Hibbett D."/>
            <person name="Martinez A.T."/>
            <person name="Grigoriev I.V."/>
        </authorList>
    </citation>
    <scope>NUCLEOTIDE SEQUENCE</scope>
    <source>
        <strain evidence="1">ATCC 90797</strain>
    </source>
</reference>
<organism evidence="1 2">
    <name type="scientific">Pleurotus eryngii</name>
    <name type="common">Boletus of the steppes</name>
    <dbReference type="NCBI Taxonomy" id="5323"/>
    <lineage>
        <taxon>Eukaryota</taxon>
        <taxon>Fungi</taxon>
        <taxon>Dikarya</taxon>
        <taxon>Basidiomycota</taxon>
        <taxon>Agaricomycotina</taxon>
        <taxon>Agaricomycetes</taxon>
        <taxon>Agaricomycetidae</taxon>
        <taxon>Agaricales</taxon>
        <taxon>Pleurotineae</taxon>
        <taxon>Pleurotaceae</taxon>
        <taxon>Pleurotus</taxon>
    </lineage>
</organism>
<keyword evidence="2" id="KW-1185">Reference proteome</keyword>
<evidence type="ECO:0000313" key="1">
    <source>
        <dbReference type="EMBL" id="KAF9496507.1"/>
    </source>
</evidence>
<gene>
    <name evidence="1" type="ORF">BDN71DRAFT_1589009</name>
</gene>
<dbReference type="AlphaFoldDB" id="A0A9P6D9M7"/>
<name>A0A9P6D9M7_PLEER</name>
<dbReference type="EMBL" id="MU154552">
    <property type="protein sequence ID" value="KAF9496507.1"/>
    <property type="molecule type" value="Genomic_DNA"/>
</dbReference>
<evidence type="ECO:0000313" key="2">
    <source>
        <dbReference type="Proteomes" id="UP000807025"/>
    </source>
</evidence>
<accession>A0A9P6D9M7</accession>
<dbReference type="Proteomes" id="UP000807025">
    <property type="component" value="Unassembled WGS sequence"/>
</dbReference>
<sequence>MPKDTEMCGPSCELKRCTVLARSCLLPHRPCLSSFIVSIYPASLPRLSSPTAIHRLRPSSITFPHYHHVSFIPIIKGQVSHCTVDDIAQAFLSVSMTQLRIIHMLFLRRSTTQEHIIQIVKEWLRSPAIMQVILNRLGYPVQRLQGWVIVGAIEAKIANPTV</sequence>
<protein>
    <submittedName>
        <fullName evidence="1">Uncharacterized protein</fullName>
    </submittedName>
</protein>
<proteinExistence type="predicted"/>
<comment type="caution">
    <text evidence="1">The sequence shown here is derived from an EMBL/GenBank/DDBJ whole genome shotgun (WGS) entry which is preliminary data.</text>
</comment>